<dbReference type="RefSeq" id="WP_160630910.1">
    <property type="nucleotide sequence ID" value="NZ_WWNE01000003.1"/>
</dbReference>
<reference evidence="4 5" key="1">
    <citation type="submission" date="2019-12" db="EMBL/GenBank/DDBJ databases">
        <authorList>
            <person name="Zhao J."/>
        </authorList>
    </citation>
    <scope>NUCLEOTIDE SEQUENCE [LARGE SCALE GENOMIC DNA]</scope>
    <source>
        <strain evidence="4 5">S-15</strain>
    </source>
</reference>
<dbReference type="Pfam" id="PF00497">
    <property type="entry name" value="SBP_bac_3"/>
    <property type="match status" value="1"/>
</dbReference>
<evidence type="ECO:0000256" key="2">
    <source>
        <dbReference type="SAM" id="SignalP"/>
    </source>
</evidence>
<evidence type="ECO:0000313" key="5">
    <source>
        <dbReference type="Proteomes" id="UP000470771"/>
    </source>
</evidence>
<evidence type="ECO:0000259" key="3">
    <source>
        <dbReference type="SMART" id="SM00062"/>
    </source>
</evidence>
<dbReference type="Gene3D" id="3.40.190.10">
    <property type="entry name" value="Periplasmic binding protein-like II"/>
    <property type="match status" value="2"/>
</dbReference>
<dbReference type="SMART" id="SM00062">
    <property type="entry name" value="PBPb"/>
    <property type="match status" value="1"/>
</dbReference>
<feature type="signal peptide" evidence="2">
    <location>
        <begin position="1"/>
        <end position="19"/>
    </location>
</feature>
<dbReference type="InterPro" id="IPR001638">
    <property type="entry name" value="Solute-binding_3/MltF_N"/>
</dbReference>
<accession>A0A6N9NDE0</accession>
<organism evidence="4 5">
    <name type="scientific">Acidiluteibacter ferrifornacis</name>
    <dbReference type="NCBI Taxonomy" id="2692424"/>
    <lineage>
        <taxon>Bacteria</taxon>
        <taxon>Pseudomonadati</taxon>
        <taxon>Bacteroidota</taxon>
        <taxon>Flavobacteriia</taxon>
        <taxon>Flavobacteriales</taxon>
        <taxon>Cryomorphaceae</taxon>
        <taxon>Acidiluteibacter</taxon>
    </lineage>
</organism>
<proteinExistence type="predicted"/>
<protein>
    <submittedName>
        <fullName evidence="4">Transporter substrate-binding domain-containing protein</fullName>
    </submittedName>
</protein>
<feature type="domain" description="Solute-binding protein family 3/N-terminal" evidence="3">
    <location>
        <begin position="33"/>
        <end position="271"/>
    </location>
</feature>
<feature type="chain" id="PRO_5027104877" evidence="2">
    <location>
        <begin position="20"/>
        <end position="279"/>
    </location>
</feature>
<evidence type="ECO:0000313" key="4">
    <source>
        <dbReference type="EMBL" id="NBG64588.1"/>
    </source>
</evidence>
<dbReference type="AlphaFoldDB" id="A0A6N9NDE0"/>
<dbReference type="PANTHER" id="PTHR35936:SF19">
    <property type="entry name" value="AMINO-ACID-BINDING PROTEIN YXEM-RELATED"/>
    <property type="match status" value="1"/>
</dbReference>
<dbReference type="Proteomes" id="UP000470771">
    <property type="component" value="Unassembled WGS sequence"/>
</dbReference>
<dbReference type="EMBL" id="WWNE01000003">
    <property type="protein sequence ID" value="NBG64588.1"/>
    <property type="molecule type" value="Genomic_DNA"/>
</dbReference>
<comment type="caution">
    <text evidence="4">The sequence shown here is derived from an EMBL/GenBank/DDBJ whole genome shotgun (WGS) entry which is preliminary data.</text>
</comment>
<evidence type="ECO:0000256" key="1">
    <source>
        <dbReference type="ARBA" id="ARBA00022729"/>
    </source>
</evidence>
<keyword evidence="5" id="KW-1185">Reference proteome</keyword>
<dbReference type="PANTHER" id="PTHR35936">
    <property type="entry name" value="MEMBRANE-BOUND LYTIC MUREIN TRANSGLYCOSYLASE F"/>
    <property type="match status" value="1"/>
</dbReference>
<name>A0A6N9NDE0_9FLAO</name>
<gene>
    <name evidence="4" type="ORF">GQN54_00570</name>
</gene>
<keyword evidence="1 2" id="KW-0732">Signal</keyword>
<dbReference type="SUPFAM" id="SSF53850">
    <property type="entry name" value="Periplasmic binding protein-like II"/>
    <property type="match status" value="1"/>
</dbReference>
<sequence>MKFKTIIAALLLSYFGVNAQSSYEDALKSKEGKITVAYFENSPMAYSQVKNGPAGIEIDIISAFQGWLAKNKNIKLTIDYKPFSEFDEMLKAVQSGENNLVGAGSITITKERKDRLKFSAPYLKNNSVLITSGKVKTIRNEEDFNEVFNGLKGVAVEGSLHEDYIKSLTKEYGVELQVTYLENTAAVLSYLKDGQADFAFLDVLSFWTFMKDSKAFFKIQKFVDTEDEFFGYTFSPESDWDRAFNEFFEIGFGFTSTKEYRKILEKHLGYEIIEKVEMD</sequence>